<dbReference type="EMBL" id="KN824278">
    <property type="protein sequence ID" value="KIM33203.1"/>
    <property type="molecule type" value="Genomic_DNA"/>
</dbReference>
<dbReference type="OrthoDB" id="77828at2759"/>
<organism evidence="2 3">
    <name type="scientific">Serendipita vermifera MAFF 305830</name>
    <dbReference type="NCBI Taxonomy" id="933852"/>
    <lineage>
        <taxon>Eukaryota</taxon>
        <taxon>Fungi</taxon>
        <taxon>Dikarya</taxon>
        <taxon>Basidiomycota</taxon>
        <taxon>Agaricomycotina</taxon>
        <taxon>Agaricomycetes</taxon>
        <taxon>Sebacinales</taxon>
        <taxon>Serendipitaceae</taxon>
        <taxon>Serendipita</taxon>
    </lineage>
</organism>
<protein>
    <recommendedName>
        <fullName evidence="4">CST complex subunit Stn1 N-terminal domain-containing protein</fullName>
    </recommendedName>
</protein>
<keyword evidence="3" id="KW-1185">Reference proteome</keyword>
<dbReference type="Proteomes" id="UP000054097">
    <property type="component" value="Unassembled WGS sequence"/>
</dbReference>
<evidence type="ECO:0008006" key="4">
    <source>
        <dbReference type="Google" id="ProtNLM"/>
    </source>
</evidence>
<feature type="region of interest" description="Disordered" evidence="1">
    <location>
        <begin position="281"/>
        <end position="307"/>
    </location>
</feature>
<evidence type="ECO:0000313" key="3">
    <source>
        <dbReference type="Proteomes" id="UP000054097"/>
    </source>
</evidence>
<feature type="compositionally biased region" description="Polar residues" evidence="1">
    <location>
        <begin position="185"/>
        <end position="200"/>
    </location>
</feature>
<dbReference type="STRING" id="933852.A0A0C2X517"/>
<accession>A0A0C2X517</accession>
<dbReference type="AlphaFoldDB" id="A0A0C2X517"/>
<feature type="region of interest" description="Disordered" evidence="1">
    <location>
        <begin position="184"/>
        <end position="229"/>
    </location>
</feature>
<proteinExistence type="predicted"/>
<name>A0A0C2X517_SERVB</name>
<sequence length="544" mass="61359">MNSQDLLAYTLSNAGILHCFLGDLWKLRREHLNGESIFWLNEVPCVSITFVGIVVGVKPYDNNTCIWIDDGSAVVQTKLPHKLIIRIVESKNKDGKPLPKQEEKSMEPIFDVPRIGNTVKVLAKLEGAWQDQEQPVNLRIKDILICGNMEEVIHWTRVIELHKTKYSQPFVLPTAPSIYLPAISVPSTPQKHQPDSNDQVTPKPAPPISSPVRPIHTPAPSTSPEPITPELSRAYALPTRVAGLIRHPSRLRSSQLNLESLQTYLLYYMTCLVEHLWVPNDKTPTKRTANRRTQPARSHSDDKGEARSDLCTGFGLGYLMRVPELQNLAIRIIKAERKMAEKRKILRERENQRGSSTKPSEETSRSKKPTRPTNLKKDVKRLFERVILNLFHDGSIIVEGGKSRKWDQGEAELVNSIQLWKHKNSDTQSQYGDSTLISEVSLASTGGSDDLQLSDEDEGEDAYAPAIPCILRKPVISAIKYASQGRLQVEARTKTRGAPEEDILQQLKNLDSRWDHITSLTTTLEQLEKEDVIWEVSSGVWAMH</sequence>
<evidence type="ECO:0000256" key="1">
    <source>
        <dbReference type="SAM" id="MobiDB-lite"/>
    </source>
</evidence>
<dbReference type="Gene3D" id="2.40.50.140">
    <property type="entry name" value="Nucleic acid-binding proteins"/>
    <property type="match status" value="1"/>
</dbReference>
<dbReference type="HOGENOM" id="CLU_019576_0_0_1"/>
<evidence type="ECO:0000313" key="2">
    <source>
        <dbReference type="EMBL" id="KIM33203.1"/>
    </source>
</evidence>
<reference evidence="3" key="2">
    <citation type="submission" date="2015-01" db="EMBL/GenBank/DDBJ databases">
        <title>Evolutionary Origins and Diversification of the Mycorrhizal Mutualists.</title>
        <authorList>
            <consortium name="DOE Joint Genome Institute"/>
            <consortium name="Mycorrhizal Genomics Consortium"/>
            <person name="Kohler A."/>
            <person name="Kuo A."/>
            <person name="Nagy L.G."/>
            <person name="Floudas D."/>
            <person name="Copeland A."/>
            <person name="Barry K.W."/>
            <person name="Cichocki N."/>
            <person name="Veneault-Fourrey C."/>
            <person name="LaButti K."/>
            <person name="Lindquist E.A."/>
            <person name="Lipzen A."/>
            <person name="Lundell T."/>
            <person name="Morin E."/>
            <person name="Murat C."/>
            <person name="Riley R."/>
            <person name="Ohm R."/>
            <person name="Sun H."/>
            <person name="Tunlid A."/>
            <person name="Henrissat B."/>
            <person name="Grigoriev I.V."/>
            <person name="Hibbett D.S."/>
            <person name="Martin F."/>
        </authorList>
    </citation>
    <scope>NUCLEOTIDE SEQUENCE [LARGE SCALE GENOMIC DNA]</scope>
    <source>
        <strain evidence="3">MAFF 305830</strain>
    </source>
</reference>
<reference evidence="2 3" key="1">
    <citation type="submission" date="2014-04" db="EMBL/GenBank/DDBJ databases">
        <authorList>
            <consortium name="DOE Joint Genome Institute"/>
            <person name="Kuo A."/>
            <person name="Zuccaro A."/>
            <person name="Kohler A."/>
            <person name="Nagy L.G."/>
            <person name="Floudas D."/>
            <person name="Copeland A."/>
            <person name="Barry K.W."/>
            <person name="Cichocki N."/>
            <person name="Veneault-Fourrey C."/>
            <person name="LaButti K."/>
            <person name="Lindquist E.A."/>
            <person name="Lipzen A."/>
            <person name="Lundell T."/>
            <person name="Morin E."/>
            <person name="Murat C."/>
            <person name="Sun H."/>
            <person name="Tunlid A."/>
            <person name="Henrissat B."/>
            <person name="Grigoriev I.V."/>
            <person name="Hibbett D.S."/>
            <person name="Martin F."/>
            <person name="Nordberg H.P."/>
            <person name="Cantor M.N."/>
            <person name="Hua S.X."/>
        </authorList>
    </citation>
    <scope>NUCLEOTIDE SEQUENCE [LARGE SCALE GENOMIC DNA]</scope>
    <source>
        <strain evidence="2 3">MAFF 305830</strain>
    </source>
</reference>
<dbReference type="InterPro" id="IPR012340">
    <property type="entry name" value="NA-bd_OB-fold"/>
</dbReference>
<feature type="region of interest" description="Disordered" evidence="1">
    <location>
        <begin position="344"/>
        <end position="376"/>
    </location>
</feature>
<gene>
    <name evidence="2" type="ORF">M408DRAFT_326001</name>
</gene>
<feature type="compositionally biased region" description="Basic and acidic residues" evidence="1">
    <location>
        <begin position="298"/>
        <end position="307"/>
    </location>
</feature>